<evidence type="ECO:0000313" key="2">
    <source>
        <dbReference type="EMBL" id="TKC86927.1"/>
    </source>
</evidence>
<feature type="compositionally biased region" description="Low complexity" evidence="1">
    <location>
        <begin position="30"/>
        <end position="41"/>
    </location>
</feature>
<dbReference type="RefSeq" id="WP_136896820.1">
    <property type="nucleotide sequence ID" value="NZ_SWJE01000010.1"/>
</dbReference>
<reference evidence="2 3" key="1">
    <citation type="submission" date="2019-04" db="EMBL/GenBank/DDBJ databases">
        <title>Trinickia sp. 7GSK02, isolated from subtropical forest soil.</title>
        <authorList>
            <person name="Gao Z.-H."/>
            <person name="Qiu L.-H."/>
        </authorList>
    </citation>
    <scope>NUCLEOTIDE SEQUENCE [LARGE SCALE GENOMIC DNA]</scope>
    <source>
        <strain evidence="2 3">7GSK02</strain>
    </source>
</reference>
<proteinExistence type="predicted"/>
<feature type="region of interest" description="Disordered" evidence="1">
    <location>
        <begin position="30"/>
        <end position="51"/>
    </location>
</feature>
<gene>
    <name evidence="2" type="ORF">FAZ69_20090</name>
</gene>
<dbReference type="EMBL" id="SWJE01000010">
    <property type="protein sequence ID" value="TKC86927.1"/>
    <property type="molecule type" value="Genomic_DNA"/>
</dbReference>
<comment type="caution">
    <text evidence="2">The sequence shown here is derived from an EMBL/GenBank/DDBJ whole genome shotgun (WGS) entry which is preliminary data.</text>
</comment>
<name>A0A4U1I193_9BURK</name>
<organism evidence="2 3">
    <name type="scientific">Trinickia terrae</name>
    <dbReference type="NCBI Taxonomy" id="2571161"/>
    <lineage>
        <taxon>Bacteria</taxon>
        <taxon>Pseudomonadati</taxon>
        <taxon>Pseudomonadota</taxon>
        <taxon>Betaproteobacteria</taxon>
        <taxon>Burkholderiales</taxon>
        <taxon>Burkholderiaceae</taxon>
        <taxon>Trinickia</taxon>
    </lineage>
</organism>
<dbReference type="AlphaFoldDB" id="A0A4U1I193"/>
<keyword evidence="3" id="KW-1185">Reference proteome</keyword>
<evidence type="ECO:0000313" key="3">
    <source>
        <dbReference type="Proteomes" id="UP000305539"/>
    </source>
</evidence>
<accession>A0A4U1I193</accession>
<sequence length="529" mass="57793">MRTADEPGTARMPAFETVAVKTPAVETPAVKAPAVNAPPLAQTDRKSRGNRGSLVDKLFKLIGCISDPTEMPRNEEIASSSKTIAPPREAITAPSEEITSSHAERPAFLKNDGWNANPQVALAEQQALARTMAGTLKEHWPDTPASTYKKMAEWAMQRTRMPKPIMECAVELMNEIAQRHGEIEGDSPLKNGKNVLMASLMVASKLDENSFNGTAWATVSSGLDGIAGHAPKDTRELAQANMKAEFAVLRLFGVIKPGAIEYSRQPPEKIDEIMHIGRREAGLTASEASVAESLLQTVLARRSKMAPDNPLRYDDKAALASLMLARKTTQDKHFSAAAWAELSSSLRSHGNSLTPSSDAEDLEQNRKAFWEATKLFSFVSGDVPKDWEKPVSDKDAHVNGSMMAQKMNASEMHLGDSFSAAVKKAKLTEPAMNMALCLVDTIAPKRSQMADKNPLRNEVNAFFASLIFARKVMQEDELPAEHWAQLSSEAHGSAGVDTSKFSTKDFMQVNRMAELALKELCKIPDRDLP</sequence>
<feature type="region of interest" description="Disordered" evidence="1">
    <location>
        <begin position="70"/>
        <end position="101"/>
    </location>
</feature>
<dbReference type="Proteomes" id="UP000305539">
    <property type="component" value="Unassembled WGS sequence"/>
</dbReference>
<evidence type="ECO:0000256" key="1">
    <source>
        <dbReference type="SAM" id="MobiDB-lite"/>
    </source>
</evidence>
<protein>
    <submittedName>
        <fullName evidence="2">Uncharacterized protein</fullName>
    </submittedName>
</protein>